<accession>A0A2A6RKV8</accession>
<evidence type="ECO:0000313" key="1">
    <source>
        <dbReference type="EMBL" id="PDW03573.1"/>
    </source>
</evidence>
<dbReference type="EMBL" id="NQWI01000026">
    <property type="protein sequence ID" value="PDW03573.1"/>
    <property type="molecule type" value="Genomic_DNA"/>
</dbReference>
<sequence>MARWRGGAVARWRGGAVARWLSLSKPRAAAPLRWLRQAQPAEGRGALTLFLTGHWPAGH</sequence>
<gene>
    <name evidence="1" type="ORF">CJ255_07850</name>
</gene>
<organism evidence="1 2">
    <name type="scientific">Candidatus Viridilinea mediisalina</name>
    <dbReference type="NCBI Taxonomy" id="2024553"/>
    <lineage>
        <taxon>Bacteria</taxon>
        <taxon>Bacillati</taxon>
        <taxon>Chloroflexota</taxon>
        <taxon>Chloroflexia</taxon>
        <taxon>Chloroflexales</taxon>
        <taxon>Chloroflexineae</taxon>
        <taxon>Oscillochloridaceae</taxon>
        <taxon>Candidatus Viridilinea</taxon>
    </lineage>
</organism>
<dbReference type="AlphaFoldDB" id="A0A2A6RKV8"/>
<reference evidence="2" key="1">
    <citation type="submission" date="2017-08" db="EMBL/GenBank/DDBJ databases">
        <authorList>
            <person name="Grouzdev D.S."/>
            <person name="Gaisin V.A."/>
            <person name="Rysina M.S."/>
            <person name="Gorlenko V.M."/>
        </authorList>
    </citation>
    <scope>NUCLEOTIDE SEQUENCE [LARGE SCALE GENOMIC DNA]</scope>
    <source>
        <strain evidence="2">Kir15-3F</strain>
    </source>
</reference>
<proteinExistence type="predicted"/>
<dbReference type="Proteomes" id="UP000220527">
    <property type="component" value="Unassembled WGS sequence"/>
</dbReference>
<comment type="caution">
    <text evidence="1">The sequence shown here is derived from an EMBL/GenBank/DDBJ whole genome shotgun (WGS) entry which is preliminary data.</text>
</comment>
<name>A0A2A6RKV8_9CHLR</name>
<evidence type="ECO:0000313" key="2">
    <source>
        <dbReference type="Proteomes" id="UP000220527"/>
    </source>
</evidence>
<protein>
    <submittedName>
        <fullName evidence="1">Uncharacterized protein</fullName>
    </submittedName>
</protein>
<keyword evidence="2" id="KW-1185">Reference proteome</keyword>